<dbReference type="Pfam" id="PF00440">
    <property type="entry name" value="TetR_N"/>
    <property type="match status" value="1"/>
</dbReference>
<feature type="domain" description="HTH tetR-type" evidence="3">
    <location>
        <begin position="1"/>
        <end position="59"/>
    </location>
</feature>
<proteinExistence type="predicted"/>
<protein>
    <submittedName>
        <fullName evidence="4">TetR/AcrR family transcriptional regulator</fullName>
    </submittedName>
</protein>
<gene>
    <name evidence="4" type="ORF">QYF49_08955</name>
</gene>
<accession>A0ABT8E5F0</accession>
<comment type="caution">
    <text evidence="4">The sequence shown here is derived from an EMBL/GenBank/DDBJ whole genome shotgun (WGS) entry which is preliminary data.</text>
</comment>
<reference evidence="4" key="1">
    <citation type="submission" date="2023-06" db="EMBL/GenBank/DDBJ databases">
        <title>Draft Genome Sequences of Representative Paenibacillus Polymyxa, Bacillus cereus, Fictibacillus sp., and Brevibacillus agri Strains Isolated from Amazonian Dark Earth.</title>
        <authorList>
            <person name="Pellegrinetti T.A."/>
            <person name="Cunha I.C.M."/>
            <person name="Chaves M.G."/>
            <person name="Freitas A.S."/>
            <person name="Silva A.V.R."/>
            <person name="Tsai S.M."/>
            <person name="Mendes L.W."/>
        </authorList>
    </citation>
    <scope>NUCLEOTIDE SEQUENCE</scope>
    <source>
        <strain evidence="4">CENA-BCM004</strain>
    </source>
</reference>
<dbReference type="InterPro" id="IPR023772">
    <property type="entry name" value="DNA-bd_HTH_TetR-type_CS"/>
</dbReference>
<sequence length="196" mass="22737">MKEKITECSIRLFEKKGFSETSIQDIVDALGVTKGTFYYYFSSKEELLMNIHNGYIDELLNQQERIIADEMKSSKEKLFEIVYALIGNIRQAGASAKVFFREIKNLNEERLSQIIPKRDRFRINLENLIRDGMENGELRSDLDASIVTFGILGAANWSYQWFNPEGRMSEREVAESFVEMILNGLGQKDSNEKRRQ</sequence>
<evidence type="ECO:0000256" key="1">
    <source>
        <dbReference type="ARBA" id="ARBA00023125"/>
    </source>
</evidence>
<name>A0ABT8E5F0_9BACL</name>
<dbReference type="InterPro" id="IPR009057">
    <property type="entry name" value="Homeodomain-like_sf"/>
</dbReference>
<dbReference type="EMBL" id="JAUHLN010000002">
    <property type="protein sequence ID" value="MDN4073136.1"/>
    <property type="molecule type" value="Genomic_DNA"/>
</dbReference>
<dbReference type="Proteomes" id="UP001168694">
    <property type="component" value="Unassembled WGS sequence"/>
</dbReference>
<organism evidence="4 5">
    <name type="scientific">Fictibacillus terranigra</name>
    <dbReference type="NCBI Taxonomy" id="3058424"/>
    <lineage>
        <taxon>Bacteria</taxon>
        <taxon>Bacillati</taxon>
        <taxon>Bacillota</taxon>
        <taxon>Bacilli</taxon>
        <taxon>Bacillales</taxon>
        <taxon>Fictibacillaceae</taxon>
        <taxon>Fictibacillus</taxon>
    </lineage>
</organism>
<dbReference type="InterPro" id="IPR041490">
    <property type="entry name" value="KstR2_TetR_C"/>
</dbReference>
<dbReference type="PROSITE" id="PS01081">
    <property type="entry name" value="HTH_TETR_1"/>
    <property type="match status" value="1"/>
</dbReference>
<dbReference type="RefSeq" id="WP_290399279.1">
    <property type="nucleotide sequence ID" value="NZ_JAUHLN010000002.1"/>
</dbReference>
<keyword evidence="5" id="KW-1185">Reference proteome</keyword>
<feature type="DNA-binding region" description="H-T-H motif" evidence="2">
    <location>
        <begin position="22"/>
        <end position="41"/>
    </location>
</feature>
<dbReference type="PANTHER" id="PTHR43479">
    <property type="entry name" value="ACREF/ENVCD OPERON REPRESSOR-RELATED"/>
    <property type="match status" value="1"/>
</dbReference>
<dbReference type="InterPro" id="IPR050624">
    <property type="entry name" value="HTH-type_Tx_Regulator"/>
</dbReference>
<dbReference type="SUPFAM" id="SSF48498">
    <property type="entry name" value="Tetracyclin repressor-like, C-terminal domain"/>
    <property type="match status" value="1"/>
</dbReference>
<dbReference type="Gene3D" id="1.10.357.10">
    <property type="entry name" value="Tetracycline Repressor, domain 2"/>
    <property type="match status" value="1"/>
</dbReference>
<keyword evidence="1 2" id="KW-0238">DNA-binding</keyword>
<evidence type="ECO:0000259" key="3">
    <source>
        <dbReference type="PROSITE" id="PS50977"/>
    </source>
</evidence>
<dbReference type="Gene3D" id="1.10.10.60">
    <property type="entry name" value="Homeodomain-like"/>
    <property type="match status" value="1"/>
</dbReference>
<dbReference type="PROSITE" id="PS50977">
    <property type="entry name" value="HTH_TETR_2"/>
    <property type="match status" value="1"/>
</dbReference>
<evidence type="ECO:0000313" key="5">
    <source>
        <dbReference type="Proteomes" id="UP001168694"/>
    </source>
</evidence>
<dbReference type="PANTHER" id="PTHR43479:SF11">
    <property type="entry name" value="ACREF_ENVCD OPERON REPRESSOR-RELATED"/>
    <property type="match status" value="1"/>
</dbReference>
<dbReference type="InterPro" id="IPR001647">
    <property type="entry name" value="HTH_TetR"/>
</dbReference>
<evidence type="ECO:0000256" key="2">
    <source>
        <dbReference type="PROSITE-ProRule" id="PRU00335"/>
    </source>
</evidence>
<dbReference type="InterPro" id="IPR036271">
    <property type="entry name" value="Tet_transcr_reg_TetR-rel_C_sf"/>
</dbReference>
<dbReference type="Pfam" id="PF17932">
    <property type="entry name" value="TetR_C_24"/>
    <property type="match status" value="1"/>
</dbReference>
<evidence type="ECO:0000313" key="4">
    <source>
        <dbReference type="EMBL" id="MDN4073136.1"/>
    </source>
</evidence>
<dbReference type="PRINTS" id="PR00455">
    <property type="entry name" value="HTHTETR"/>
</dbReference>
<dbReference type="SUPFAM" id="SSF46689">
    <property type="entry name" value="Homeodomain-like"/>
    <property type="match status" value="1"/>
</dbReference>